<dbReference type="AlphaFoldDB" id="A0A8H4UIA7"/>
<proteinExistence type="predicted"/>
<gene>
    <name evidence="1" type="ORF">FZEAL_6171</name>
</gene>
<sequence>MCLFLKLEFDCSDSGIRHSKKTEAICRCDNPLVCIAEETSSSISPMEKEVEIEDLADNEFKVYYVGGDCKDCAQKRNEELAAKDKAFATIENDLAEMTDTIDKLDVTAQPKPEEQPQMTLAQIHHKRSAYQPETICASGTCMGLVCVSIDGRRGKFCQRHTCAAQDWGCLADISTTRFTPEYAIYCPLHTCGRLRCGVRVADFSSLYCERHRKKNN</sequence>
<reference evidence="1" key="2">
    <citation type="submission" date="2020-05" db="EMBL/GenBank/DDBJ databases">
        <authorList>
            <person name="Kim H.-S."/>
            <person name="Proctor R.H."/>
            <person name="Brown D.W."/>
        </authorList>
    </citation>
    <scope>NUCLEOTIDE SEQUENCE</scope>
    <source>
        <strain evidence="1">NRRL 22465</strain>
    </source>
</reference>
<dbReference type="EMBL" id="JABEYC010000448">
    <property type="protein sequence ID" value="KAF4977283.1"/>
    <property type="molecule type" value="Genomic_DNA"/>
</dbReference>
<evidence type="ECO:0000313" key="1">
    <source>
        <dbReference type="EMBL" id="KAF4977283.1"/>
    </source>
</evidence>
<reference evidence="1" key="1">
    <citation type="journal article" date="2020" name="BMC Genomics">
        <title>Correction to: Identification and distribution of gene clusters required for synthesis of sphingolipid metabolism inhibitors in diverse species of the filamentous fungus Fusarium.</title>
        <authorList>
            <person name="Kim H.S."/>
            <person name="Lohmar J.M."/>
            <person name="Busman M."/>
            <person name="Brown D.W."/>
            <person name="Naumann T.A."/>
            <person name="Divon H.H."/>
            <person name="Lysoe E."/>
            <person name="Uhlig S."/>
            <person name="Proctor R.H."/>
        </authorList>
    </citation>
    <scope>NUCLEOTIDE SEQUENCE</scope>
    <source>
        <strain evidence="1">NRRL 22465</strain>
    </source>
</reference>
<name>A0A8H4UIA7_9HYPO</name>
<organism evidence="1 2">
    <name type="scientific">Fusarium zealandicum</name>
    <dbReference type="NCBI Taxonomy" id="1053134"/>
    <lineage>
        <taxon>Eukaryota</taxon>
        <taxon>Fungi</taxon>
        <taxon>Dikarya</taxon>
        <taxon>Ascomycota</taxon>
        <taxon>Pezizomycotina</taxon>
        <taxon>Sordariomycetes</taxon>
        <taxon>Hypocreomycetidae</taxon>
        <taxon>Hypocreales</taxon>
        <taxon>Nectriaceae</taxon>
        <taxon>Fusarium</taxon>
        <taxon>Fusarium staphyleae species complex</taxon>
    </lineage>
</organism>
<protein>
    <submittedName>
        <fullName evidence="1">Uncharacterized protein</fullName>
    </submittedName>
</protein>
<evidence type="ECO:0000313" key="2">
    <source>
        <dbReference type="Proteomes" id="UP000635477"/>
    </source>
</evidence>
<keyword evidence="2" id="KW-1185">Reference proteome</keyword>
<accession>A0A8H4UIA7</accession>
<comment type="caution">
    <text evidence="1">The sequence shown here is derived from an EMBL/GenBank/DDBJ whole genome shotgun (WGS) entry which is preliminary data.</text>
</comment>
<dbReference type="Proteomes" id="UP000635477">
    <property type="component" value="Unassembled WGS sequence"/>
</dbReference>
<dbReference type="OrthoDB" id="5099658at2759"/>